<evidence type="ECO:0000259" key="1">
    <source>
        <dbReference type="Pfam" id="PF13952"/>
    </source>
</evidence>
<name>A0A8X7R697_BRACI</name>
<dbReference type="AlphaFoldDB" id="A0A8X7R697"/>
<evidence type="ECO:0000313" key="3">
    <source>
        <dbReference type="Proteomes" id="UP000886595"/>
    </source>
</evidence>
<organism evidence="2 3">
    <name type="scientific">Brassica carinata</name>
    <name type="common">Ethiopian mustard</name>
    <name type="synonym">Abyssinian cabbage</name>
    <dbReference type="NCBI Taxonomy" id="52824"/>
    <lineage>
        <taxon>Eukaryota</taxon>
        <taxon>Viridiplantae</taxon>
        <taxon>Streptophyta</taxon>
        <taxon>Embryophyta</taxon>
        <taxon>Tracheophyta</taxon>
        <taxon>Spermatophyta</taxon>
        <taxon>Magnoliopsida</taxon>
        <taxon>eudicotyledons</taxon>
        <taxon>Gunneridae</taxon>
        <taxon>Pentapetalae</taxon>
        <taxon>rosids</taxon>
        <taxon>malvids</taxon>
        <taxon>Brassicales</taxon>
        <taxon>Brassicaceae</taxon>
        <taxon>Brassiceae</taxon>
        <taxon>Brassica</taxon>
    </lineage>
</organism>
<comment type="caution">
    <text evidence="2">The sequence shown here is derived from an EMBL/GenBank/DDBJ whole genome shotgun (WGS) entry which is preliminary data.</text>
</comment>
<keyword evidence="3" id="KW-1185">Reference proteome</keyword>
<sequence length="273" mass="32190">MEQRHLTDDDYNVLQTFLMLNCPAFEPYERMFEEFMMDKNPNICGDDIQIAKDNHYAEWVKNYVNEASKIYQFPLWMLDFVQGPKQNYKACHGQDKRTQHYGVQVRGTTNTDYYGLIEEIMMVEYSGSVGFKVMVFKCKWFDTIVGRGIRKHKSGIVDVSPRWQYEKYDPFILSGNCDQVCFIPYLRVRGTSANDWWACTKVVPRGVRETSEDALTALQDDTHDQVVAPSEMLRFETYVVEDDSDYDSRRLFRQWRICFEDELEPACTILIRV</sequence>
<dbReference type="OrthoDB" id="1111353at2759"/>
<dbReference type="Pfam" id="PF13952">
    <property type="entry name" value="DUF4216"/>
    <property type="match status" value="1"/>
</dbReference>
<accession>A0A8X7R697</accession>
<feature type="domain" description="DUF4216" evidence="1">
    <location>
        <begin position="123"/>
        <end position="198"/>
    </location>
</feature>
<dbReference type="Proteomes" id="UP000886595">
    <property type="component" value="Unassembled WGS sequence"/>
</dbReference>
<proteinExistence type="predicted"/>
<dbReference type="InterPro" id="IPR025312">
    <property type="entry name" value="DUF4216"/>
</dbReference>
<protein>
    <recommendedName>
        <fullName evidence="1">DUF4216 domain-containing protein</fullName>
    </recommendedName>
</protein>
<gene>
    <name evidence="2" type="ORF">Bca52824_054728</name>
</gene>
<dbReference type="PANTHER" id="PTHR48258">
    <property type="entry name" value="DUF4218 DOMAIN-CONTAINING PROTEIN-RELATED"/>
    <property type="match status" value="1"/>
</dbReference>
<reference evidence="2 3" key="1">
    <citation type="submission" date="2020-02" db="EMBL/GenBank/DDBJ databases">
        <authorList>
            <person name="Ma Q."/>
            <person name="Huang Y."/>
            <person name="Song X."/>
            <person name="Pei D."/>
        </authorList>
    </citation>
    <scope>NUCLEOTIDE SEQUENCE [LARGE SCALE GENOMIC DNA]</scope>
    <source>
        <strain evidence="2">Sxm20200214</strain>
        <tissue evidence="2">Leaf</tissue>
    </source>
</reference>
<dbReference type="PANTHER" id="PTHR48258:SF4">
    <property type="entry name" value="DUF4216 DOMAIN-CONTAINING PROTEIN"/>
    <property type="match status" value="1"/>
</dbReference>
<evidence type="ECO:0000313" key="2">
    <source>
        <dbReference type="EMBL" id="KAG2283508.1"/>
    </source>
</evidence>
<dbReference type="EMBL" id="JAAMPC010000011">
    <property type="protein sequence ID" value="KAG2283508.1"/>
    <property type="molecule type" value="Genomic_DNA"/>
</dbReference>